<keyword evidence="1" id="KW-0472">Membrane</keyword>
<gene>
    <name evidence="2" type="ORF">KDK92_04535</name>
</gene>
<feature type="transmembrane region" description="Helical" evidence="1">
    <location>
        <begin position="498"/>
        <end position="517"/>
    </location>
</feature>
<keyword evidence="1" id="KW-1133">Transmembrane helix</keyword>
<reference evidence="2" key="2">
    <citation type="submission" date="2021-04" db="EMBL/GenBank/DDBJ databases">
        <authorList>
            <person name="Dong X."/>
        </authorList>
    </citation>
    <scope>NUCLEOTIDE SEQUENCE</scope>
    <source>
        <strain evidence="2">ZWT</strain>
    </source>
</reference>
<feature type="transmembrane region" description="Helical" evidence="1">
    <location>
        <begin position="7"/>
        <end position="24"/>
    </location>
</feature>
<feature type="transmembrane region" description="Helical" evidence="1">
    <location>
        <begin position="466"/>
        <end position="486"/>
    </location>
</feature>
<reference evidence="2" key="1">
    <citation type="journal article" date="2021" name="mSystems">
        <title>Bacteria and Archaea Synergistically Convert Glycine Betaine to Biogenic Methane in the Formosa Cold Seep of the South China Sea.</title>
        <authorList>
            <person name="Li L."/>
            <person name="Zhang W."/>
            <person name="Zhang S."/>
            <person name="Song L."/>
            <person name="Sun Q."/>
            <person name="Zhang H."/>
            <person name="Xiang H."/>
            <person name="Dong X."/>
        </authorList>
    </citation>
    <scope>NUCLEOTIDE SEQUENCE</scope>
    <source>
        <strain evidence="2">ZWT</strain>
    </source>
</reference>
<name>A0A9J6NYD4_9CLOT</name>
<dbReference type="AlphaFoldDB" id="A0A9J6NYD4"/>
<sequence length="518" mass="59332">MKKKNIVIGALICFIISMVTIQYINYRKNIEVTSAIPSEKWSKEKSISKGDVKKNPGIITFEDEIYVVHTTENGIKLVKTNMLGDVIDTKNYEFGNFVADVTFTTDKENLYISWISINNAKRSFNIGFVDKELMINDIKVIEGITESIKVSDEELLVSSGENIKIVDNNLNTLFETEKGIFESVSAAKDKENTYIVYYSDSDSSFKTIILKDNKKIMEKEIVNVYRGFGLIFKNPVININDEELVMTYEEITKGEYRSTKGISYSLNNSKSQIGIVQIQGQPVRGIVRGDSAGTFFGYIERYVDKRFLEQDIVEFRIKDGEIVDYNYVSNSREIGFYSANYKEYVVFCEYIEKNSYEIKLSSSEEVFKESINFISKEEKNEAWSILLEGIVFSFAYIFMMGIIWILFALVIIGVISFISYNLSEKMRKITYIGALVIVGLFQLYMMKNMMYGKYAGLMPDYLSISVGLVITLIIYFISGIFSYLIFKCDLESIPLIPFGIVLVMETFLVLSVFVPYII</sequence>
<dbReference type="EMBL" id="JAGSOJ010000001">
    <property type="protein sequence ID" value="MCM1988998.1"/>
    <property type="molecule type" value="Genomic_DNA"/>
</dbReference>
<proteinExistence type="predicted"/>
<evidence type="ECO:0000313" key="3">
    <source>
        <dbReference type="Proteomes" id="UP001056429"/>
    </source>
</evidence>
<protein>
    <submittedName>
        <fullName evidence="2">Uncharacterized protein</fullName>
    </submittedName>
</protein>
<feature type="transmembrane region" description="Helical" evidence="1">
    <location>
        <begin position="429"/>
        <end position="446"/>
    </location>
</feature>
<accession>A0A9J6NYD4</accession>
<keyword evidence="3" id="KW-1185">Reference proteome</keyword>
<dbReference type="RefSeq" id="WP_250857864.1">
    <property type="nucleotide sequence ID" value="NZ_JAGSOJ010000001.1"/>
</dbReference>
<dbReference type="Proteomes" id="UP001056429">
    <property type="component" value="Unassembled WGS sequence"/>
</dbReference>
<evidence type="ECO:0000256" key="1">
    <source>
        <dbReference type="SAM" id="Phobius"/>
    </source>
</evidence>
<evidence type="ECO:0000313" key="2">
    <source>
        <dbReference type="EMBL" id="MCM1988998.1"/>
    </source>
</evidence>
<organism evidence="2 3">
    <name type="scientific">Oceanirhabdus seepicola</name>
    <dbReference type="NCBI Taxonomy" id="2828781"/>
    <lineage>
        <taxon>Bacteria</taxon>
        <taxon>Bacillati</taxon>
        <taxon>Bacillota</taxon>
        <taxon>Clostridia</taxon>
        <taxon>Eubacteriales</taxon>
        <taxon>Clostridiaceae</taxon>
        <taxon>Oceanirhabdus</taxon>
    </lineage>
</organism>
<feature type="transmembrane region" description="Helical" evidence="1">
    <location>
        <begin position="394"/>
        <end position="417"/>
    </location>
</feature>
<keyword evidence="1" id="KW-0812">Transmembrane</keyword>
<comment type="caution">
    <text evidence="2">The sequence shown here is derived from an EMBL/GenBank/DDBJ whole genome shotgun (WGS) entry which is preliminary data.</text>
</comment>